<dbReference type="GO" id="GO:0003723">
    <property type="term" value="F:RNA binding"/>
    <property type="evidence" value="ECO:0007669"/>
    <property type="project" value="UniProtKB-UniRule"/>
</dbReference>
<comment type="function">
    <text evidence="9">Plays a role in pre-mRNA splicing.</text>
</comment>
<evidence type="ECO:0000259" key="10">
    <source>
        <dbReference type="SMART" id="SM00651"/>
    </source>
</evidence>
<dbReference type="GO" id="GO:0071004">
    <property type="term" value="C:U2-type prespliceosome"/>
    <property type="evidence" value="ECO:0007669"/>
    <property type="project" value="TreeGrafter"/>
</dbReference>
<evidence type="ECO:0000256" key="6">
    <source>
        <dbReference type="ARBA" id="ARBA00023187"/>
    </source>
</evidence>
<protein>
    <recommendedName>
        <fullName evidence="9">Small nuclear ribonucleoprotein G</fullName>
        <shortName evidence="9">snRNP-G</shortName>
    </recommendedName>
</protein>
<dbReference type="InterPro" id="IPR034098">
    <property type="entry name" value="Sm_G"/>
</dbReference>
<dbReference type="GO" id="GO:0097526">
    <property type="term" value="C:spliceosomal tri-snRNP complex"/>
    <property type="evidence" value="ECO:0007669"/>
    <property type="project" value="TreeGrafter"/>
</dbReference>
<dbReference type="GO" id="GO:0000387">
    <property type="term" value="P:spliceosomal snRNP assembly"/>
    <property type="evidence" value="ECO:0007669"/>
    <property type="project" value="UniProtKB-UniRule"/>
</dbReference>
<accession>F4PT76</accession>
<dbReference type="PANTHER" id="PTHR10553">
    <property type="entry name" value="SMALL NUCLEAR RIBONUCLEOPROTEIN"/>
    <property type="match status" value="1"/>
</dbReference>
<comment type="subcellular location">
    <subcellularLocation>
        <location evidence="1 9">Nucleus</location>
    </subcellularLocation>
</comment>
<evidence type="ECO:0000256" key="8">
    <source>
        <dbReference type="ARBA" id="ARBA00023274"/>
    </source>
</evidence>
<evidence type="ECO:0000256" key="7">
    <source>
        <dbReference type="ARBA" id="ARBA00023242"/>
    </source>
</evidence>
<dbReference type="OrthoDB" id="2146at2759"/>
<reference evidence="12" key="1">
    <citation type="journal article" date="2011" name="Genome Res.">
        <title>Phylogeny-wide analysis of social amoeba genomes highlights ancient origins for complex intercellular communication.</title>
        <authorList>
            <person name="Heidel A.J."/>
            <person name="Lawal H.M."/>
            <person name="Felder M."/>
            <person name="Schilde C."/>
            <person name="Helps N.R."/>
            <person name="Tunggal B."/>
            <person name="Rivero F."/>
            <person name="John U."/>
            <person name="Schleicher M."/>
            <person name="Eichinger L."/>
            <person name="Platzer M."/>
            <person name="Noegel A.A."/>
            <person name="Schaap P."/>
            <person name="Gloeckner G."/>
        </authorList>
    </citation>
    <scope>NUCLEOTIDE SEQUENCE [LARGE SCALE GENOMIC DNA]</scope>
    <source>
        <strain evidence="12">SH3</strain>
    </source>
</reference>
<dbReference type="GO" id="GO:0043186">
    <property type="term" value="C:P granule"/>
    <property type="evidence" value="ECO:0007669"/>
    <property type="project" value="TreeGrafter"/>
</dbReference>
<gene>
    <name evidence="11" type="primary">snrpG</name>
    <name evidence="11" type="ORF">DFA_00677</name>
</gene>
<dbReference type="STRING" id="1054147.F4PT76"/>
<evidence type="ECO:0000256" key="1">
    <source>
        <dbReference type="ARBA" id="ARBA00004123"/>
    </source>
</evidence>
<keyword evidence="3 9" id="KW-0507">mRNA processing</keyword>
<dbReference type="RefSeq" id="XP_004358662.1">
    <property type="nucleotide sequence ID" value="XM_004358605.1"/>
</dbReference>
<keyword evidence="8 9" id="KW-0687">Ribonucleoprotein</keyword>
<dbReference type="GO" id="GO:0071011">
    <property type="term" value="C:precatalytic spliceosome"/>
    <property type="evidence" value="ECO:0007669"/>
    <property type="project" value="TreeGrafter"/>
</dbReference>
<sequence length="125" mass="14266">MVFGKPQDPDLTKLLDRKMNVRLNGNRTVVGVLRGFDTFMNIVLKDTVEIISPTESHNIGMVVGQFQYSSRQVTVHIFDYSWDGALSFNDGIISYSLHFLQLKTSTQIQTNTTSKNNERLEVRQL</sequence>
<dbReference type="PANTHER" id="PTHR10553:SF2">
    <property type="entry name" value="SMALL NUCLEAR RIBONUCLEOPROTEIN G"/>
    <property type="match status" value="1"/>
</dbReference>
<evidence type="ECO:0000256" key="2">
    <source>
        <dbReference type="ARBA" id="ARBA00006850"/>
    </source>
</evidence>
<evidence type="ECO:0000256" key="5">
    <source>
        <dbReference type="ARBA" id="ARBA00022884"/>
    </source>
</evidence>
<dbReference type="SMART" id="SM00651">
    <property type="entry name" value="Sm"/>
    <property type="match status" value="1"/>
</dbReference>
<evidence type="ECO:0000256" key="3">
    <source>
        <dbReference type="ARBA" id="ARBA00022664"/>
    </source>
</evidence>
<keyword evidence="4 9" id="KW-0747">Spliceosome</keyword>
<dbReference type="Gene3D" id="2.30.30.100">
    <property type="match status" value="1"/>
</dbReference>
<dbReference type="GO" id="GO:0005689">
    <property type="term" value="C:U12-type spliceosomal complex"/>
    <property type="evidence" value="ECO:0007669"/>
    <property type="project" value="TreeGrafter"/>
</dbReference>
<keyword evidence="5 9" id="KW-0694">RNA-binding</keyword>
<comment type="similarity">
    <text evidence="2 9">Belongs to the snRNP Sm proteins family.</text>
</comment>
<dbReference type="GO" id="GO:0005687">
    <property type="term" value="C:U4 snRNP"/>
    <property type="evidence" value="ECO:0007669"/>
    <property type="project" value="TreeGrafter"/>
</dbReference>
<evidence type="ECO:0000256" key="9">
    <source>
        <dbReference type="RuleBase" id="RU365052"/>
    </source>
</evidence>
<dbReference type="AlphaFoldDB" id="F4PT76"/>
<evidence type="ECO:0000256" key="4">
    <source>
        <dbReference type="ARBA" id="ARBA00022728"/>
    </source>
</evidence>
<keyword evidence="7 9" id="KW-0539">Nucleus</keyword>
<organism evidence="11 12">
    <name type="scientific">Cavenderia fasciculata</name>
    <name type="common">Slime mold</name>
    <name type="synonym">Dictyostelium fasciculatum</name>
    <dbReference type="NCBI Taxonomy" id="261658"/>
    <lineage>
        <taxon>Eukaryota</taxon>
        <taxon>Amoebozoa</taxon>
        <taxon>Evosea</taxon>
        <taxon>Eumycetozoa</taxon>
        <taxon>Dictyostelia</taxon>
        <taxon>Acytosteliales</taxon>
        <taxon>Cavenderiaceae</taxon>
        <taxon>Cavenderia</taxon>
    </lineage>
</organism>
<dbReference type="CDD" id="cd01719">
    <property type="entry name" value="Sm_G"/>
    <property type="match status" value="1"/>
</dbReference>
<proteinExistence type="inferred from homology"/>
<keyword evidence="6 9" id="KW-0508">mRNA splicing</keyword>
<dbReference type="GO" id="GO:0005686">
    <property type="term" value="C:U2 snRNP"/>
    <property type="evidence" value="ECO:0007669"/>
    <property type="project" value="TreeGrafter"/>
</dbReference>
<dbReference type="GO" id="GO:0005682">
    <property type="term" value="C:U5 snRNP"/>
    <property type="evidence" value="ECO:0007669"/>
    <property type="project" value="TreeGrafter"/>
</dbReference>
<dbReference type="EMBL" id="GL883010">
    <property type="protein sequence ID" value="EGG20812.1"/>
    <property type="molecule type" value="Genomic_DNA"/>
</dbReference>
<dbReference type="GO" id="GO:0005685">
    <property type="term" value="C:U1 snRNP"/>
    <property type="evidence" value="ECO:0007669"/>
    <property type="project" value="TreeGrafter"/>
</dbReference>
<dbReference type="SUPFAM" id="SSF50182">
    <property type="entry name" value="Sm-like ribonucleoproteins"/>
    <property type="match status" value="1"/>
</dbReference>
<evidence type="ECO:0000313" key="11">
    <source>
        <dbReference type="EMBL" id="EGG20812.1"/>
    </source>
</evidence>
<dbReference type="InterPro" id="IPR010920">
    <property type="entry name" value="LSM_dom_sf"/>
</dbReference>
<dbReference type="GeneID" id="14873739"/>
<evidence type="ECO:0000313" key="12">
    <source>
        <dbReference type="Proteomes" id="UP000007797"/>
    </source>
</evidence>
<feature type="domain" description="Sm" evidence="10">
    <location>
        <begin position="9"/>
        <end position="64"/>
    </location>
</feature>
<dbReference type="Proteomes" id="UP000007797">
    <property type="component" value="Unassembled WGS sequence"/>
</dbReference>
<dbReference type="GO" id="GO:0071013">
    <property type="term" value="C:catalytic step 2 spliceosome"/>
    <property type="evidence" value="ECO:0007669"/>
    <property type="project" value="TreeGrafter"/>
</dbReference>
<dbReference type="InterPro" id="IPR001163">
    <property type="entry name" value="Sm_dom_euk/arc"/>
</dbReference>
<dbReference type="KEGG" id="dfa:DFA_00677"/>
<keyword evidence="12" id="KW-1185">Reference proteome</keyword>
<dbReference type="InterPro" id="IPR044641">
    <property type="entry name" value="Lsm7/SmG-like"/>
</dbReference>
<dbReference type="Pfam" id="PF01423">
    <property type="entry name" value="LSM"/>
    <property type="match status" value="1"/>
</dbReference>
<dbReference type="GO" id="GO:0034719">
    <property type="term" value="C:SMN-Sm protein complex"/>
    <property type="evidence" value="ECO:0007669"/>
    <property type="project" value="TreeGrafter"/>
</dbReference>
<name>F4PT76_CACFS</name>